<reference evidence="8 9" key="1">
    <citation type="journal article" date="2018" name="PLoS Pathog.">
        <title>Evolution of structural diversity of trichothecenes, a family of toxins produced by plant pathogenic and entomopathogenic fungi.</title>
        <authorList>
            <person name="Proctor R.H."/>
            <person name="McCormick S.P."/>
            <person name="Kim H.S."/>
            <person name="Cardoza R.E."/>
            <person name="Stanley A.M."/>
            <person name="Lindo L."/>
            <person name="Kelly A."/>
            <person name="Brown D.W."/>
            <person name="Lee T."/>
            <person name="Vaughan M.M."/>
            <person name="Alexander N.J."/>
            <person name="Busman M."/>
            <person name="Gutierrez S."/>
        </authorList>
    </citation>
    <scope>NUCLEOTIDE SEQUENCE [LARGE SCALE GENOMIC DNA]</scope>
    <source>
        <strain evidence="8 9">NRRL 13405</strain>
    </source>
</reference>
<dbReference type="OrthoDB" id="288203at2759"/>
<keyword evidence="9" id="KW-1185">Reference proteome</keyword>
<dbReference type="CDD" id="cd07042">
    <property type="entry name" value="STAS_SulP_like_sulfate_transporter"/>
    <property type="match status" value="1"/>
</dbReference>
<dbReference type="AlphaFoldDB" id="A0A395N276"/>
<evidence type="ECO:0000256" key="5">
    <source>
        <dbReference type="SAM" id="MobiDB-lite"/>
    </source>
</evidence>
<feature type="transmembrane region" description="Helical" evidence="6">
    <location>
        <begin position="84"/>
        <end position="103"/>
    </location>
</feature>
<feature type="transmembrane region" description="Helical" evidence="6">
    <location>
        <begin position="305"/>
        <end position="324"/>
    </location>
</feature>
<accession>A0A395N276</accession>
<dbReference type="PROSITE" id="PS50801">
    <property type="entry name" value="STAS"/>
    <property type="match status" value="1"/>
</dbReference>
<feature type="compositionally biased region" description="Basic and acidic residues" evidence="5">
    <location>
        <begin position="671"/>
        <end position="686"/>
    </location>
</feature>
<dbReference type="GO" id="GO:0016020">
    <property type="term" value="C:membrane"/>
    <property type="evidence" value="ECO:0007669"/>
    <property type="project" value="UniProtKB-SubCell"/>
</dbReference>
<evidence type="ECO:0000256" key="3">
    <source>
        <dbReference type="ARBA" id="ARBA00022989"/>
    </source>
</evidence>
<evidence type="ECO:0000256" key="4">
    <source>
        <dbReference type="ARBA" id="ARBA00023136"/>
    </source>
</evidence>
<comment type="subcellular location">
    <subcellularLocation>
        <location evidence="1">Membrane</location>
        <topology evidence="1">Multi-pass membrane protein</topology>
    </subcellularLocation>
</comment>
<feature type="transmembrane region" description="Helical" evidence="6">
    <location>
        <begin position="243"/>
        <end position="266"/>
    </location>
</feature>
<dbReference type="InterPro" id="IPR001902">
    <property type="entry name" value="SLC26A/SulP_fam"/>
</dbReference>
<feature type="domain" description="STAS" evidence="7">
    <location>
        <begin position="490"/>
        <end position="662"/>
    </location>
</feature>
<dbReference type="NCBIfam" id="TIGR00815">
    <property type="entry name" value="sulP"/>
    <property type="match status" value="1"/>
</dbReference>
<evidence type="ECO:0000256" key="2">
    <source>
        <dbReference type="ARBA" id="ARBA00022692"/>
    </source>
</evidence>
<keyword evidence="2 6" id="KW-0812">Transmembrane</keyword>
<sequence>MKYLDKAKSDLRNDATWNRAARVTVKGAKALPSGTVQYISDKVPIVGWLPKYNPRWLINDLIAGLTLGLMLIPQGLSYAKIANIPVEYGLMSSWLPAVIYAFMGSTKDVSTGPTSLIGLLTSENVHALQDRWTPSEIASATAMMMGIYGMILGFLKLGFLLEFISLPVLSGFITAIAITIILNQMDSLLGEENVRDGAAKQIHDIFSELPNANGWACLIGFSGILFLTILEKSGKRWSKNNRVIWLLSTTRAFLTLVLFTGISYAVNKNRGDDFLFDVVKVQSQGQQAPSMPKADLIPEVAGRSIAVFIGSAVEHLAIARAFAVKNNYSSDQSQELCYLGITNFFNSFFHAMGVGGAMSRTAVNSSCNVKSPLSGVVTMAVVLVCVYELVGTLYWIPKATLAAIIITAVWGLISPPSTFYRYWKTSLADFIASMLALWVTLFHSSEVGIGVAVGFNIVYILLRQVFTRLTSTGADVESNRRPAWALDVSNTSTLRIPEDTRIFTFNESLIFPNAFSNTSKVLDEIQTFHQPYYSGSQGPEAERNWSVVGEKRIARLRKKANISDPSSLPEIGLVVLDFSRVNMLDTTAVTYLKNLARNIKTYGGDRVEVRFANMNAVCRERVGRAGWNIIQVGYDDELRGDLDNETEATYLYYDVRAAVMAPRRRGSVLSDDGKGRAVHEEKAEEA</sequence>
<organism evidence="8 9">
    <name type="scientific">Fusarium flagelliforme</name>
    <dbReference type="NCBI Taxonomy" id="2675880"/>
    <lineage>
        <taxon>Eukaryota</taxon>
        <taxon>Fungi</taxon>
        <taxon>Dikarya</taxon>
        <taxon>Ascomycota</taxon>
        <taxon>Pezizomycotina</taxon>
        <taxon>Sordariomycetes</taxon>
        <taxon>Hypocreomycetidae</taxon>
        <taxon>Hypocreales</taxon>
        <taxon>Nectriaceae</taxon>
        <taxon>Fusarium</taxon>
        <taxon>Fusarium incarnatum-equiseti species complex</taxon>
    </lineage>
</organism>
<dbReference type="GO" id="GO:0055085">
    <property type="term" value="P:transmembrane transport"/>
    <property type="evidence" value="ECO:0007669"/>
    <property type="project" value="InterPro"/>
</dbReference>
<evidence type="ECO:0000256" key="1">
    <source>
        <dbReference type="ARBA" id="ARBA00004141"/>
    </source>
</evidence>
<evidence type="ECO:0000259" key="7">
    <source>
        <dbReference type="PROSITE" id="PS50801"/>
    </source>
</evidence>
<evidence type="ECO:0000313" key="9">
    <source>
        <dbReference type="Proteomes" id="UP000265631"/>
    </source>
</evidence>
<feature type="transmembrane region" description="Helical" evidence="6">
    <location>
        <begin position="160"/>
        <end position="182"/>
    </location>
</feature>
<feature type="transmembrane region" description="Helical" evidence="6">
    <location>
        <begin position="403"/>
        <end position="423"/>
    </location>
</feature>
<dbReference type="InterPro" id="IPR011547">
    <property type="entry name" value="SLC26A/SulP_dom"/>
</dbReference>
<protein>
    <submittedName>
        <fullName evidence="8">Putative sulfate permease sutb</fullName>
    </submittedName>
</protein>
<keyword evidence="4 6" id="KW-0472">Membrane</keyword>
<feature type="transmembrane region" description="Helical" evidence="6">
    <location>
        <begin position="56"/>
        <end position="72"/>
    </location>
</feature>
<feature type="transmembrane region" description="Helical" evidence="6">
    <location>
        <begin position="336"/>
        <end position="356"/>
    </location>
</feature>
<dbReference type="Proteomes" id="UP000265631">
    <property type="component" value="Unassembled WGS sequence"/>
</dbReference>
<dbReference type="Pfam" id="PF00916">
    <property type="entry name" value="Sulfate_transp"/>
    <property type="match status" value="1"/>
</dbReference>
<comment type="caution">
    <text evidence="8">The sequence shown here is derived from an EMBL/GenBank/DDBJ whole genome shotgun (WGS) entry which is preliminary data.</text>
</comment>
<feature type="transmembrane region" description="Helical" evidence="6">
    <location>
        <begin position="212"/>
        <end position="231"/>
    </location>
</feature>
<dbReference type="SUPFAM" id="SSF52091">
    <property type="entry name" value="SpoIIaa-like"/>
    <property type="match status" value="1"/>
</dbReference>
<dbReference type="InterPro" id="IPR002645">
    <property type="entry name" value="STAS_dom"/>
</dbReference>
<dbReference type="EMBL" id="PXXK01000028">
    <property type="protein sequence ID" value="RFN54226.1"/>
    <property type="molecule type" value="Genomic_DNA"/>
</dbReference>
<evidence type="ECO:0000313" key="8">
    <source>
        <dbReference type="EMBL" id="RFN54226.1"/>
    </source>
</evidence>
<evidence type="ECO:0000256" key="6">
    <source>
        <dbReference type="SAM" id="Phobius"/>
    </source>
</evidence>
<feature type="transmembrane region" description="Helical" evidence="6">
    <location>
        <begin position="376"/>
        <end position="396"/>
    </location>
</feature>
<dbReference type="STRING" id="2594813.A0A395N276"/>
<feature type="transmembrane region" description="Helical" evidence="6">
    <location>
        <begin position="435"/>
        <end position="462"/>
    </location>
</feature>
<keyword evidence="3 6" id="KW-1133">Transmembrane helix</keyword>
<dbReference type="Pfam" id="PF01740">
    <property type="entry name" value="STAS"/>
    <property type="match status" value="1"/>
</dbReference>
<dbReference type="PANTHER" id="PTHR11814">
    <property type="entry name" value="SULFATE TRANSPORTER"/>
    <property type="match status" value="1"/>
</dbReference>
<feature type="region of interest" description="Disordered" evidence="5">
    <location>
        <begin position="667"/>
        <end position="686"/>
    </location>
</feature>
<dbReference type="InterPro" id="IPR036513">
    <property type="entry name" value="STAS_dom_sf"/>
</dbReference>
<feature type="transmembrane region" description="Helical" evidence="6">
    <location>
        <begin position="137"/>
        <end position="155"/>
    </location>
</feature>
<dbReference type="Gene3D" id="3.30.750.24">
    <property type="entry name" value="STAS domain"/>
    <property type="match status" value="1"/>
</dbReference>
<proteinExistence type="predicted"/>
<name>A0A395N276_9HYPO</name>
<gene>
    <name evidence="8" type="ORF">FIE12Z_1352</name>
</gene>